<dbReference type="GO" id="GO:0005524">
    <property type="term" value="F:ATP binding"/>
    <property type="evidence" value="ECO:0007669"/>
    <property type="project" value="UniProtKB-KW"/>
</dbReference>
<dbReference type="InterPro" id="IPR050763">
    <property type="entry name" value="ABC_transporter_ATP-binding"/>
</dbReference>
<dbReference type="InterPro" id="IPR003593">
    <property type="entry name" value="AAA+_ATPase"/>
</dbReference>
<keyword evidence="2" id="KW-0813">Transport</keyword>
<evidence type="ECO:0000256" key="5">
    <source>
        <dbReference type="ARBA" id="ARBA00023251"/>
    </source>
</evidence>
<evidence type="ECO:0000313" key="8">
    <source>
        <dbReference type="EMBL" id="OCG75423.1"/>
    </source>
</evidence>
<accession>A0A1B9NFS2</accession>
<dbReference type="EMBL" id="LXMD01000013">
    <property type="protein sequence ID" value="OCG75423.1"/>
    <property type="molecule type" value="Genomic_DNA"/>
</dbReference>
<name>A0A1B9NFS2_9MICO</name>
<evidence type="ECO:0000256" key="1">
    <source>
        <dbReference type="ARBA" id="ARBA00004202"/>
    </source>
</evidence>
<reference evidence="8 9" key="1">
    <citation type="submission" date="2016-05" db="EMBL/GenBank/DDBJ databases">
        <authorList>
            <person name="Lavstsen T."/>
            <person name="Jespersen J.S."/>
        </authorList>
    </citation>
    <scope>NUCLEOTIDE SEQUENCE [LARGE SCALE GENOMIC DNA]</scope>
    <source>
        <strain evidence="8 9">YLB-01</strain>
    </source>
</reference>
<evidence type="ECO:0000256" key="2">
    <source>
        <dbReference type="ARBA" id="ARBA00022448"/>
    </source>
</evidence>
<dbReference type="InterPro" id="IPR027417">
    <property type="entry name" value="P-loop_NTPase"/>
</dbReference>
<evidence type="ECO:0000256" key="3">
    <source>
        <dbReference type="ARBA" id="ARBA00022741"/>
    </source>
</evidence>
<protein>
    <recommendedName>
        <fullName evidence="7">ABC transporter domain-containing protein</fullName>
    </recommendedName>
</protein>
<dbReference type="GO" id="GO:0046677">
    <property type="term" value="P:response to antibiotic"/>
    <property type="evidence" value="ECO:0007669"/>
    <property type="project" value="UniProtKB-KW"/>
</dbReference>
<feature type="compositionally biased region" description="Pro residues" evidence="6">
    <location>
        <begin position="31"/>
        <end position="40"/>
    </location>
</feature>
<sequence length="314" mass="32566">MADEPTPAAPDPARADAPDESAAPAAEDPEAPLPPLPPIPAAVAAATSAPIEAPDETAEATAPDALRLRGVTKAYGGADAVYGIDLTVPAGSFYGIVGPNGAGKTTTLSMISGLLKPGAGSIEVFGIDLLRRPRQAKALIGVLPDRVRTFDRLTGRQLLYYFGVLRGLKPAVVSTRTDDLARAFDIGDALGRVVADYSAGMRKKVMLAGALIHSPRLLVLDEPFEAVDPVSAASILEILSSYVAHGGTVVLSSHGMDLVESVCSRIAVIVSGHVLAEGTVDEVKGEITLEERFVELSASGGSTEGLEWLHRSSD</sequence>
<comment type="caution">
    <text evidence="8">The sequence shown here is derived from an EMBL/GenBank/DDBJ whole genome shotgun (WGS) entry which is preliminary data.</text>
</comment>
<dbReference type="PANTHER" id="PTHR42711">
    <property type="entry name" value="ABC TRANSPORTER ATP-BINDING PROTEIN"/>
    <property type="match status" value="1"/>
</dbReference>
<dbReference type="InterPro" id="IPR017871">
    <property type="entry name" value="ABC_transporter-like_CS"/>
</dbReference>
<proteinExistence type="predicted"/>
<dbReference type="PROSITE" id="PS00211">
    <property type="entry name" value="ABC_TRANSPORTER_1"/>
    <property type="match status" value="1"/>
</dbReference>
<keyword evidence="9" id="KW-1185">Reference proteome</keyword>
<comment type="subcellular location">
    <subcellularLocation>
        <location evidence="1">Cell membrane</location>
        <topology evidence="1">Peripheral membrane protein</topology>
    </subcellularLocation>
</comment>
<evidence type="ECO:0000256" key="6">
    <source>
        <dbReference type="SAM" id="MobiDB-lite"/>
    </source>
</evidence>
<keyword evidence="4" id="KW-0067">ATP-binding</keyword>
<evidence type="ECO:0000259" key="7">
    <source>
        <dbReference type="PROSITE" id="PS50893"/>
    </source>
</evidence>
<keyword evidence="5" id="KW-0046">Antibiotic resistance</keyword>
<dbReference type="InterPro" id="IPR003439">
    <property type="entry name" value="ABC_transporter-like_ATP-bd"/>
</dbReference>
<dbReference type="PROSITE" id="PS50893">
    <property type="entry name" value="ABC_TRANSPORTER_2"/>
    <property type="match status" value="1"/>
</dbReference>
<dbReference type="SMART" id="SM00382">
    <property type="entry name" value="AAA"/>
    <property type="match status" value="1"/>
</dbReference>
<gene>
    <name evidence="8" type="ORF">A7J15_02935</name>
</gene>
<dbReference type="AlphaFoldDB" id="A0A1B9NFS2"/>
<dbReference type="Pfam" id="PF00005">
    <property type="entry name" value="ABC_tran"/>
    <property type="match status" value="1"/>
</dbReference>
<dbReference type="PANTHER" id="PTHR42711:SF19">
    <property type="entry name" value="DOXORUBICIN RESISTANCE ATP-BINDING PROTEIN DRRA"/>
    <property type="match status" value="1"/>
</dbReference>
<dbReference type="GO" id="GO:0005886">
    <property type="term" value="C:plasma membrane"/>
    <property type="evidence" value="ECO:0007669"/>
    <property type="project" value="UniProtKB-SubCell"/>
</dbReference>
<dbReference type="STRING" id="904291.A7J15_02935"/>
<feature type="region of interest" description="Disordered" evidence="6">
    <location>
        <begin position="1"/>
        <end position="49"/>
    </location>
</feature>
<dbReference type="CDD" id="cd03230">
    <property type="entry name" value="ABC_DR_subfamily_A"/>
    <property type="match status" value="1"/>
</dbReference>
<dbReference type="Proteomes" id="UP000093355">
    <property type="component" value="Unassembled WGS sequence"/>
</dbReference>
<feature type="domain" description="ABC transporter" evidence="7">
    <location>
        <begin position="66"/>
        <end position="296"/>
    </location>
</feature>
<dbReference type="Gene3D" id="3.40.50.300">
    <property type="entry name" value="P-loop containing nucleotide triphosphate hydrolases"/>
    <property type="match status" value="1"/>
</dbReference>
<organism evidence="8 9">
    <name type="scientific">Microbacterium sediminis</name>
    <dbReference type="NCBI Taxonomy" id="904291"/>
    <lineage>
        <taxon>Bacteria</taxon>
        <taxon>Bacillati</taxon>
        <taxon>Actinomycetota</taxon>
        <taxon>Actinomycetes</taxon>
        <taxon>Micrococcales</taxon>
        <taxon>Microbacteriaceae</taxon>
        <taxon>Microbacterium</taxon>
    </lineage>
</organism>
<dbReference type="SUPFAM" id="SSF52540">
    <property type="entry name" value="P-loop containing nucleoside triphosphate hydrolases"/>
    <property type="match status" value="1"/>
</dbReference>
<keyword evidence="3" id="KW-0547">Nucleotide-binding</keyword>
<evidence type="ECO:0000256" key="4">
    <source>
        <dbReference type="ARBA" id="ARBA00022840"/>
    </source>
</evidence>
<evidence type="ECO:0000313" key="9">
    <source>
        <dbReference type="Proteomes" id="UP000093355"/>
    </source>
</evidence>
<dbReference type="GO" id="GO:0016887">
    <property type="term" value="F:ATP hydrolysis activity"/>
    <property type="evidence" value="ECO:0007669"/>
    <property type="project" value="InterPro"/>
</dbReference>